<evidence type="ECO:0000313" key="4">
    <source>
        <dbReference type="Proteomes" id="UP001500037"/>
    </source>
</evidence>
<feature type="transmembrane region" description="Helical" evidence="2">
    <location>
        <begin position="60"/>
        <end position="80"/>
    </location>
</feature>
<keyword evidence="2" id="KW-1133">Transmembrane helix</keyword>
<gene>
    <name evidence="3" type="ORF">GCM10009665_12130</name>
</gene>
<evidence type="ECO:0000256" key="1">
    <source>
        <dbReference type="SAM" id="MobiDB-lite"/>
    </source>
</evidence>
<evidence type="ECO:0000313" key="3">
    <source>
        <dbReference type="EMBL" id="GAA1223424.1"/>
    </source>
</evidence>
<sequence>MQIAGLVEGYREHIVLAHKQPLFLLLVGFITSFVLIRFSVRMIRAQVRWWPGNITPGGLHIHHMVFGVGCLLVSGIGVFATDGGHPWIDWFGLLFGIGCGLVLDEFALILHLEDVYWSEQGRKSVDAVILGILVTALLLTGYVPLGLVPGQSSSESSGGRWGLVAVISFNALMSVVALLKGKLWTGLLGIMVPGLSWIGAVRLARPSSPWARWRYADRPRRRARAVRRERLLHARADRARTWIFDLIAGAPDKVPAHHTATHRVAEKMAARATAHLDARTARHAERGSHQRRRTVRAGRARSYRTRGPRRRNP</sequence>
<reference evidence="3 4" key="1">
    <citation type="journal article" date="2019" name="Int. J. Syst. Evol. Microbiol.">
        <title>The Global Catalogue of Microorganisms (GCM) 10K type strain sequencing project: providing services to taxonomists for standard genome sequencing and annotation.</title>
        <authorList>
            <consortium name="The Broad Institute Genomics Platform"/>
            <consortium name="The Broad Institute Genome Sequencing Center for Infectious Disease"/>
            <person name="Wu L."/>
            <person name="Ma J."/>
        </authorList>
    </citation>
    <scope>NUCLEOTIDE SEQUENCE [LARGE SCALE GENOMIC DNA]</scope>
    <source>
        <strain evidence="3 4">JCM 13004</strain>
    </source>
</reference>
<accession>A0ABN1VU66</accession>
<protein>
    <recommendedName>
        <fullName evidence="5">Integral membrane protein</fullName>
    </recommendedName>
</protein>
<keyword evidence="4" id="KW-1185">Reference proteome</keyword>
<evidence type="ECO:0008006" key="5">
    <source>
        <dbReference type="Google" id="ProtNLM"/>
    </source>
</evidence>
<feature type="compositionally biased region" description="Basic residues" evidence="1">
    <location>
        <begin position="289"/>
        <end position="313"/>
    </location>
</feature>
<dbReference type="RefSeq" id="WP_344440065.1">
    <property type="nucleotide sequence ID" value="NZ_BAAALF010000012.1"/>
</dbReference>
<feature type="transmembrane region" description="Helical" evidence="2">
    <location>
        <begin position="185"/>
        <end position="204"/>
    </location>
</feature>
<feature type="transmembrane region" description="Helical" evidence="2">
    <location>
        <begin position="87"/>
        <end position="109"/>
    </location>
</feature>
<proteinExistence type="predicted"/>
<keyword evidence="2" id="KW-0812">Transmembrane</keyword>
<feature type="compositionally biased region" description="Basic and acidic residues" evidence="1">
    <location>
        <begin position="275"/>
        <end position="288"/>
    </location>
</feature>
<evidence type="ECO:0000256" key="2">
    <source>
        <dbReference type="SAM" id="Phobius"/>
    </source>
</evidence>
<name>A0ABN1VU66_9ACTN</name>
<dbReference type="EMBL" id="BAAALF010000012">
    <property type="protein sequence ID" value="GAA1223424.1"/>
    <property type="molecule type" value="Genomic_DNA"/>
</dbReference>
<feature type="region of interest" description="Disordered" evidence="1">
    <location>
        <begin position="275"/>
        <end position="313"/>
    </location>
</feature>
<feature type="transmembrane region" description="Helical" evidence="2">
    <location>
        <begin position="161"/>
        <end position="179"/>
    </location>
</feature>
<feature type="transmembrane region" description="Helical" evidence="2">
    <location>
        <begin position="21"/>
        <end position="40"/>
    </location>
</feature>
<keyword evidence="2" id="KW-0472">Membrane</keyword>
<organism evidence="3 4">
    <name type="scientific">Kitasatospora nipponensis</name>
    <dbReference type="NCBI Taxonomy" id="258049"/>
    <lineage>
        <taxon>Bacteria</taxon>
        <taxon>Bacillati</taxon>
        <taxon>Actinomycetota</taxon>
        <taxon>Actinomycetes</taxon>
        <taxon>Kitasatosporales</taxon>
        <taxon>Streptomycetaceae</taxon>
        <taxon>Kitasatospora</taxon>
    </lineage>
</organism>
<comment type="caution">
    <text evidence="3">The sequence shown here is derived from an EMBL/GenBank/DDBJ whole genome shotgun (WGS) entry which is preliminary data.</text>
</comment>
<dbReference type="Proteomes" id="UP001500037">
    <property type="component" value="Unassembled WGS sequence"/>
</dbReference>
<feature type="transmembrane region" description="Helical" evidence="2">
    <location>
        <begin position="129"/>
        <end position="149"/>
    </location>
</feature>